<keyword evidence="2" id="KW-1277">Toxin-antitoxin system</keyword>
<proteinExistence type="inferred from homology"/>
<evidence type="ECO:0000256" key="2">
    <source>
        <dbReference type="ARBA" id="ARBA00022649"/>
    </source>
</evidence>
<name>A0A2U8P3E1_9BRAD</name>
<dbReference type="OrthoDB" id="559450at2"/>
<dbReference type="Pfam" id="PF01909">
    <property type="entry name" value="NTP_transf_2"/>
    <property type="match status" value="1"/>
</dbReference>
<dbReference type="InterPro" id="IPR002934">
    <property type="entry name" value="Polymerase_NTP_transf_dom"/>
</dbReference>
<organism evidence="10 11">
    <name type="scientific">Bradyrhizobium ottawaense</name>
    <dbReference type="NCBI Taxonomy" id="931866"/>
    <lineage>
        <taxon>Bacteria</taxon>
        <taxon>Pseudomonadati</taxon>
        <taxon>Pseudomonadota</taxon>
        <taxon>Alphaproteobacteria</taxon>
        <taxon>Hyphomicrobiales</taxon>
        <taxon>Nitrobacteraceae</taxon>
        <taxon>Bradyrhizobium</taxon>
    </lineage>
</organism>
<dbReference type="InterPro" id="IPR043519">
    <property type="entry name" value="NT_sf"/>
</dbReference>
<dbReference type="KEGG" id="bot:CIT37_08455"/>
<accession>A0A2U8P3E1</accession>
<dbReference type="InterPro" id="IPR052038">
    <property type="entry name" value="Type-VII_TA_antitoxin"/>
</dbReference>
<keyword evidence="6" id="KW-0547">Nucleotide-binding</keyword>
<reference evidence="10 11" key="2">
    <citation type="journal article" date="2017" name="Syst. Appl. Microbiol.">
        <title>Soybeans inoculated with root zone soils of Canadian native legumes harbour diverse and novel Bradyrhizobium spp. that possess agricultural potential.</title>
        <authorList>
            <person name="Bromfield E.S.P."/>
            <person name="Cloutier S."/>
            <person name="Tambong J.T."/>
            <person name="Tran Thi T.V."/>
        </authorList>
    </citation>
    <scope>NUCLEOTIDE SEQUENCE [LARGE SCALE GENOMIC DNA]</scope>
    <source>
        <strain evidence="10 11">OO99</strain>
    </source>
</reference>
<dbReference type="Proteomes" id="UP000215703">
    <property type="component" value="Chromosome"/>
</dbReference>
<sequence length="98" mass="10704">MNGPDAMAILRKSERALRERGVLHAALFGSMARGENHSGSDVDIMVEIDPDARITVFDYVELKEYISNLFDGPVDVVNRDGLKSYVAPAATADAVYAF</sequence>
<dbReference type="GO" id="GO:0046872">
    <property type="term" value="F:metal ion binding"/>
    <property type="evidence" value="ECO:0007669"/>
    <property type="project" value="UniProtKB-KW"/>
</dbReference>
<dbReference type="SUPFAM" id="SSF81301">
    <property type="entry name" value="Nucleotidyltransferase"/>
    <property type="match status" value="1"/>
</dbReference>
<evidence type="ECO:0000313" key="10">
    <source>
        <dbReference type="EMBL" id="AWL92229.1"/>
    </source>
</evidence>
<comment type="cofactor">
    <cofactor evidence="1">
        <name>Mg(2+)</name>
        <dbReference type="ChEBI" id="CHEBI:18420"/>
    </cofactor>
</comment>
<dbReference type="CDD" id="cd05403">
    <property type="entry name" value="NT_KNTase_like"/>
    <property type="match status" value="1"/>
</dbReference>
<dbReference type="GO" id="GO:0005524">
    <property type="term" value="F:ATP binding"/>
    <property type="evidence" value="ECO:0007669"/>
    <property type="project" value="UniProtKB-KW"/>
</dbReference>
<comment type="similarity">
    <text evidence="9">Belongs to the MntA antitoxin family.</text>
</comment>
<dbReference type="PANTHER" id="PTHR33571:SF14">
    <property type="entry name" value="PROTEIN ADENYLYLTRANSFERASE MJ0435-RELATED"/>
    <property type="match status" value="1"/>
</dbReference>
<dbReference type="PANTHER" id="PTHR33571">
    <property type="entry name" value="SSL8005 PROTEIN"/>
    <property type="match status" value="1"/>
</dbReference>
<dbReference type="AlphaFoldDB" id="A0A2U8P3E1"/>
<evidence type="ECO:0000256" key="5">
    <source>
        <dbReference type="ARBA" id="ARBA00022723"/>
    </source>
</evidence>
<dbReference type="GO" id="GO:0016779">
    <property type="term" value="F:nucleotidyltransferase activity"/>
    <property type="evidence" value="ECO:0007669"/>
    <property type="project" value="UniProtKB-KW"/>
</dbReference>
<evidence type="ECO:0000313" key="11">
    <source>
        <dbReference type="Proteomes" id="UP000215703"/>
    </source>
</evidence>
<dbReference type="Gene3D" id="3.30.460.10">
    <property type="entry name" value="Beta Polymerase, domain 2"/>
    <property type="match status" value="1"/>
</dbReference>
<evidence type="ECO:0000256" key="1">
    <source>
        <dbReference type="ARBA" id="ARBA00001946"/>
    </source>
</evidence>
<keyword evidence="5" id="KW-0479">Metal-binding</keyword>
<dbReference type="EMBL" id="CP029425">
    <property type="protein sequence ID" value="AWL92229.1"/>
    <property type="molecule type" value="Genomic_DNA"/>
</dbReference>
<gene>
    <name evidence="10" type="ORF">CIT37_08455</name>
</gene>
<evidence type="ECO:0000256" key="6">
    <source>
        <dbReference type="ARBA" id="ARBA00022741"/>
    </source>
</evidence>
<keyword evidence="3" id="KW-0808">Transferase</keyword>
<protein>
    <submittedName>
        <fullName evidence="10">DNA polymerase III subunit beta</fullName>
    </submittedName>
</protein>
<evidence type="ECO:0000256" key="4">
    <source>
        <dbReference type="ARBA" id="ARBA00022695"/>
    </source>
</evidence>
<keyword evidence="7" id="KW-0067">ATP-binding</keyword>
<keyword evidence="4" id="KW-0548">Nucleotidyltransferase</keyword>
<evidence type="ECO:0000256" key="3">
    <source>
        <dbReference type="ARBA" id="ARBA00022679"/>
    </source>
</evidence>
<keyword evidence="8" id="KW-0460">Magnesium</keyword>
<evidence type="ECO:0000256" key="7">
    <source>
        <dbReference type="ARBA" id="ARBA00022840"/>
    </source>
</evidence>
<reference evidence="10 11" key="1">
    <citation type="journal article" date="2014" name="Int. J. Syst. Evol. Microbiol.">
        <title>Bradyrhizobium ottawaense sp. nov., a symbiotic nitrogen fixing bacterium from root nodules of soybeans in Canada.</title>
        <authorList>
            <person name="Yu X."/>
            <person name="Cloutier S."/>
            <person name="Tambong J.T."/>
            <person name="Bromfield E.S."/>
        </authorList>
    </citation>
    <scope>NUCLEOTIDE SEQUENCE [LARGE SCALE GENOMIC DNA]</scope>
    <source>
        <strain evidence="10 11">OO99</strain>
    </source>
</reference>
<evidence type="ECO:0000256" key="9">
    <source>
        <dbReference type="ARBA" id="ARBA00038276"/>
    </source>
</evidence>
<evidence type="ECO:0000256" key="8">
    <source>
        <dbReference type="ARBA" id="ARBA00022842"/>
    </source>
</evidence>